<protein>
    <recommendedName>
        <fullName evidence="11">Cyclic nucleotide-binding domain-containing protein</fullName>
    </recommendedName>
</protein>
<dbReference type="Gene3D" id="1.10.287.70">
    <property type="match status" value="1"/>
</dbReference>
<sequence length="1454" mass="163849">MKLSVSAYTAQASAHKNLCSYQQQRSYGATNQASTARTPSDLATVLPPLKVDRAEKEEGQGEGGLVPSSSGISGSRMGPGPDSGSSAPSSVPQSLATSRDDEDDEDEESSGRRSNGHGGSRSSKIYRRRHAISGQRRAFASRSAGASTTSESLESYVLDTEIPTTARRRSTRGSQKWSNVRAVMALYSSLRKIKRTKSNQRWMKLRTTVQLSSAISTIQKKPPLKREDSFLKRFSTRQIPESQETLDTGEGEGDVTDDKNTGNRRRRRPRRPQKPPKTVVNPDENFYYYWLMLLSACVLYNLWTLIVRQSLPELQELAPYTWISCDGFTDAVFLVDVAVQFRTGYLEQGLMVYNSRKLAGHYLKSKSFFLDMLALIPLDLLQVNLGSNPMLRFPRFLKIYRVYNYYYMVESRTVYPNLWRVLNLIHILLILAHWFGCFYYLLSEAEGFQGDWVYPYRPGEYATLTRKYLGSLYWSTLTLTTIGDLPTPETNAEIVAGGNPRSLARRGRLSRLLQFKHDGGYVFTIVSYLIGVFIFATIVGQVGNVITNRNANRLEFERLLDGAKTYMRHHKVPGGMKRRVLRWYDYSWSRGRIQGGGDINTALGLLPDKLKTELALHVNLSVLKKVTIFQECQPEFLHDLVLKMKAYIFTPGDSICRKGEVAREMFIIADGILEVISETGRVLTTMKAGDFFGEIGILNLDGLNKRTADVRSVGYSELFSLSREDVLAAMKDYPEAQEILQNLGRKRLMEAQRVARASRQPTSPGHDSSDNSTGKRIVDKLKSDVKGLKNVLRKSRRNTRPEESLELQPLAPKAPVLKRQQKIDDSQDLTLPNTQEQPVSPLGAGLPLLSRLRLLKEKEEREERRTLMDATSSHAGEPHVPPISEALNPTNQNLPFLQRIRLLKAKNEQEAMQMEREMLTKESLLPRNTIPEEPSTQSDEQSSSGGHSIAVTTVTSQIETRAVKVVKAVKKPWTTLKNASLTGKDSSNSPQKSPPTRKLQQTKMYASVDDLSPEYCGLPFVKKLKILNERQKLAELEKADRSSSLDCGENIESEFDSNLTRSHSEACAIEYTRKLAKYNQERQKTSLAAEQLSPENETLERRNLKSILKKLSASSRAGSSETSATSTPDREAATAELKRLMRAPTIEGYAARHSKLSKSVTFNKYTLQSPPSEQPLESPSNYPLSDTQDQPSLPPPNKFSFRPVSSVGGVLQTVSRLREEVCLGELLSGVGEVIKVGLEDMQNKFERHFTSLELEVRKRDDIISQLQSRIQELERRKLERADDSGGDSTEHDASMEEDLEDDREDHPFMRDSSVDTVLGSMRSRDRRSSSSVGSSSRSRRSWEEHSERETMELQELPNSIVPQRLLRDNIAIDIESNSDSRSDEEFDICGRHKGDSDEGDEEDEEEEEEDEDDDDEDEDDKIMRQDGYNNWEVALLAKQLEARRRSGDNASPGS</sequence>
<evidence type="ECO:0000256" key="5">
    <source>
        <dbReference type="ARBA" id="ARBA00023065"/>
    </source>
</evidence>
<reference evidence="12 13" key="1">
    <citation type="submission" date="2023-03" db="EMBL/GenBank/DDBJ databases">
        <title>High recombination rates correlate with genetic variation in Cardiocondyla obscurior ants.</title>
        <authorList>
            <person name="Errbii M."/>
        </authorList>
    </citation>
    <scope>NUCLEOTIDE SEQUENCE [LARGE SCALE GENOMIC DNA]</scope>
    <source>
        <strain evidence="12">Alpha-2009</strain>
        <tissue evidence="12">Whole body</tissue>
    </source>
</reference>
<comment type="caution">
    <text evidence="12">The sequence shown here is derived from an EMBL/GenBank/DDBJ whole genome shotgun (WGS) entry which is preliminary data.</text>
</comment>
<feature type="compositionally biased region" description="Polar residues" evidence="9">
    <location>
        <begin position="828"/>
        <end position="838"/>
    </location>
</feature>
<feature type="region of interest" description="Disordered" evidence="9">
    <location>
        <begin position="752"/>
        <end position="844"/>
    </location>
</feature>
<dbReference type="PROSITE" id="PS00889">
    <property type="entry name" value="CNMP_BINDING_2"/>
    <property type="match status" value="1"/>
</dbReference>
<feature type="compositionally biased region" description="Polar residues" evidence="9">
    <location>
        <begin position="1181"/>
        <end position="1191"/>
    </location>
</feature>
<dbReference type="PANTHER" id="PTHR45638:SF7">
    <property type="entry name" value="CYCLIC NUCLEOTIDE-GATED ION CHANNEL-LIKE, ISOFORM E"/>
    <property type="match status" value="1"/>
</dbReference>
<feature type="compositionally biased region" description="Basic and acidic residues" evidence="9">
    <location>
        <begin position="1378"/>
        <end position="1396"/>
    </location>
</feature>
<organism evidence="12 13">
    <name type="scientific">Cardiocondyla obscurior</name>
    <dbReference type="NCBI Taxonomy" id="286306"/>
    <lineage>
        <taxon>Eukaryota</taxon>
        <taxon>Metazoa</taxon>
        <taxon>Ecdysozoa</taxon>
        <taxon>Arthropoda</taxon>
        <taxon>Hexapoda</taxon>
        <taxon>Insecta</taxon>
        <taxon>Pterygota</taxon>
        <taxon>Neoptera</taxon>
        <taxon>Endopterygota</taxon>
        <taxon>Hymenoptera</taxon>
        <taxon>Apocrita</taxon>
        <taxon>Aculeata</taxon>
        <taxon>Formicoidea</taxon>
        <taxon>Formicidae</taxon>
        <taxon>Myrmicinae</taxon>
        <taxon>Cardiocondyla</taxon>
    </lineage>
</organism>
<feature type="compositionally biased region" description="Basic and acidic residues" evidence="9">
    <location>
        <begin position="1340"/>
        <end position="1351"/>
    </location>
</feature>
<comment type="subcellular location">
    <subcellularLocation>
        <location evidence="1">Membrane</location>
        <topology evidence="1">Multi-pass membrane protein</topology>
    </subcellularLocation>
</comment>
<feature type="compositionally biased region" description="Low complexity" evidence="9">
    <location>
        <begin position="1167"/>
        <end position="1180"/>
    </location>
</feature>
<dbReference type="PANTHER" id="PTHR45638">
    <property type="entry name" value="CYCLIC NUCLEOTIDE-GATED CATION CHANNEL SUBUNIT A"/>
    <property type="match status" value="1"/>
</dbReference>
<feature type="compositionally biased region" description="Basic and acidic residues" evidence="9">
    <location>
        <begin position="1304"/>
        <end position="1313"/>
    </location>
</feature>
<dbReference type="SUPFAM" id="SSF51206">
    <property type="entry name" value="cAMP-binding domain-like"/>
    <property type="match status" value="1"/>
</dbReference>
<feature type="compositionally biased region" description="Basic and acidic residues" evidence="9">
    <location>
        <begin position="50"/>
        <end position="59"/>
    </location>
</feature>
<dbReference type="PROSITE" id="PS50042">
    <property type="entry name" value="CNMP_BINDING_3"/>
    <property type="match status" value="1"/>
</dbReference>
<evidence type="ECO:0000256" key="2">
    <source>
        <dbReference type="ARBA" id="ARBA00022448"/>
    </source>
</evidence>
<keyword evidence="6 10" id="KW-0472">Membrane</keyword>
<evidence type="ECO:0000256" key="3">
    <source>
        <dbReference type="ARBA" id="ARBA00022692"/>
    </source>
</evidence>
<feature type="transmembrane region" description="Helical" evidence="10">
    <location>
        <begin position="287"/>
        <end position="307"/>
    </location>
</feature>
<evidence type="ECO:0000313" key="12">
    <source>
        <dbReference type="EMBL" id="KAL0114017.1"/>
    </source>
</evidence>
<gene>
    <name evidence="12" type="ORF">PUN28_011376</name>
</gene>
<feature type="region of interest" description="Disordered" evidence="9">
    <location>
        <begin position="1111"/>
        <end position="1132"/>
    </location>
</feature>
<keyword evidence="4 10" id="KW-1133">Transmembrane helix</keyword>
<keyword evidence="7" id="KW-1071">Ligand-gated ion channel</keyword>
<keyword evidence="5" id="KW-0406">Ion transport</keyword>
<dbReference type="FunFam" id="2.60.120.10:FF:000058">
    <property type="entry name" value="Uncharacterized protein, isoform D"/>
    <property type="match status" value="1"/>
</dbReference>
<evidence type="ECO:0000256" key="9">
    <source>
        <dbReference type="SAM" id="MobiDB-lite"/>
    </source>
</evidence>
<dbReference type="InterPro" id="IPR018488">
    <property type="entry name" value="cNMP-bd_CS"/>
</dbReference>
<feature type="compositionally biased region" description="Low complexity" evidence="9">
    <location>
        <begin position="78"/>
        <end position="94"/>
    </location>
</feature>
<dbReference type="InterPro" id="IPR018490">
    <property type="entry name" value="cNMP-bd_dom_sf"/>
</dbReference>
<keyword evidence="13" id="KW-1185">Reference proteome</keyword>
<dbReference type="GO" id="GO:0005221">
    <property type="term" value="F:intracellularly cyclic nucleotide-activated monoatomic cation channel activity"/>
    <property type="evidence" value="ECO:0007669"/>
    <property type="project" value="InterPro"/>
</dbReference>
<feature type="transmembrane region" description="Helical" evidence="10">
    <location>
        <begin position="521"/>
        <end position="543"/>
    </location>
</feature>
<accession>A0AAW2FER7</accession>
<feature type="region of interest" description="Disordered" evidence="9">
    <location>
        <begin position="241"/>
        <end position="278"/>
    </location>
</feature>
<feature type="region of interest" description="Disordered" evidence="9">
    <location>
        <begin position="920"/>
        <end position="947"/>
    </location>
</feature>
<keyword evidence="2" id="KW-0813">Transport</keyword>
<feature type="region of interest" description="Disordered" evidence="9">
    <location>
        <begin position="977"/>
        <end position="1001"/>
    </location>
</feature>
<feature type="region of interest" description="Disordered" evidence="9">
    <location>
        <begin position="1277"/>
        <end position="1356"/>
    </location>
</feature>
<feature type="compositionally biased region" description="Polar residues" evidence="9">
    <location>
        <begin position="759"/>
        <end position="774"/>
    </location>
</feature>
<dbReference type="Gene3D" id="1.10.287.630">
    <property type="entry name" value="Helix hairpin bin"/>
    <property type="match status" value="1"/>
</dbReference>
<feature type="region of interest" description="Disordered" evidence="9">
    <location>
        <begin position="1166"/>
        <end position="1200"/>
    </location>
</feature>
<feature type="compositionally biased region" description="Basic and acidic residues" evidence="9">
    <location>
        <begin position="776"/>
        <end position="787"/>
    </location>
</feature>
<dbReference type="CDD" id="cd00038">
    <property type="entry name" value="CAP_ED"/>
    <property type="match status" value="1"/>
</dbReference>
<dbReference type="InterPro" id="IPR000595">
    <property type="entry name" value="cNMP-bd_dom"/>
</dbReference>
<feature type="region of interest" description="Disordered" evidence="9">
    <location>
        <begin position="859"/>
        <end position="878"/>
    </location>
</feature>
<evidence type="ECO:0000256" key="1">
    <source>
        <dbReference type="ARBA" id="ARBA00004141"/>
    </source>
</evidence>
<feature type="compositionally biased region" description="Polar residues" evidence="9">
    <location>
        <begin position="24"/>
        <end position="38"/>
    </location>
</feature>
<keyword evidence="3 10" id="KW-0812">Transmembrane</keyword>
<feature type="region of interest" description="Disordered" evidence="9">
    <location>
        <begin position="24"/>
        <end position="153"/>
    </location>
</feature>
<keyword evidence="8" id="KW-0407">Ion channel</keyword>
<feature type="compositionally biased region" description="Polar residues" evidence="9">
    <location>
        <begin position="977"/>
        <end position="991"/>
    </location>
</feature>
<evidence type="ECO:0000313" key="13">
    <source>
        <dbReference type="Proteomes" id="UP001430953"/>
    </source>
</evidence>
<evidence type="ECO:0000259" key="11">
    <source>
        <dbReference type="PROSITE" id="PS50042"/>
    </source>
</evidence>
<evidence type="ECO:0000256" key="4">
    <source>
        <dbReference type="ARBA" id="ARBA00022989"/>
    </source>
</evidence>
<dbReference type="SMART" id="SM00100">
    <property type="entry name" value="cNMP"/>
    <property type="match status" value="1"/>
</dbReference>
<dbReference type="FunFam" id="1.10.287.630:FF:000004">
    <property type="entry name" value="Cyclic nucleotide-gated olfactory channel"/>
    <property type="match status" value="1"/>
</dbReference>
<dbReference type="InterPro" id="IPR014710">
    <property type="entry name" value="RmlC-like_jellyroll"/>
</dbReference>
<proteinExistence type="predicted"/>
<feature type="transmembrane region" description="Helical" evidence="10">
    <location>
        <begin position="421"/>
        <end position="442"/>
    </location>
</feature>
<evidence type="ECO:0000256" key="10">
    <source>
        <dbReference type="SAM" id="Phobius"/>
    </source>
</evidence>
<dbReference type="SUPFAM" id="SSF81324">
    <property type="entry name" value="Voltage-gated potassium channels"/>
    <property type="match status" value="1"/>
</dbReference>
<feature type="compositionally biased region" description="Basic and acidic residues" evidence="9">
    <location>
        <begin position="1277"/>
        <end position="1294"/>
    </location>
</feature>
<dbReference type="InterPro" id="IPR005821">
    <property type="entry name" value="Ion_trans_dom"/>
</dbReference>
<dbReference type="Pfam" id="PF00520">
    <property type="entry name" value="Ion_trans"/>
    <property type="match status" value="1"/>
</dbReference>
<evidence type="ECO:0000256" key="6">
    <source>
        <dbReference type="ARBA" id="ARBA00023136"/>
    </source>
</evidence>
<feature type="compositionally biased region" description="Basic residues" evidence="9">
    <location>
        <begin position="262"/>
        <end position="274"/>
    </location>
</feature>
<dbReference type="GO" id="GO:0044877">
    <property type="term" value="F:protein-containing complex binding"/>
    <property type="evidence" value="ECO:0007669"/>
    <property type="project" value="TreeGrafter"/>
</dbReference>
<dbReference type="GO" id="GO:0016020">
    <property type="term" value="C:membrane"/>
    <property type="evidence" value="ECO:0007669"/>
    <property type="project" value="UniProtKB-SubCell"/>
</dbReference>
<dbReference type="Gene3D" id="2.60.120.10">
    <property type="entry name" value="Jelly Rolls"/>
    <property type="match status" value="1"/>
</dbReference>
<dbReference type="Pfam" id="PF00027">
    <property type="entry name" value="cNMP_binding"/>
    <property type="match status" value="1"/>
</dbReference>
<feature type="domain" description="Cyclic nucleotide-binding" evidence="11">
    <location>
        <begin position="628"/>
        <end position="724"/>
    </location>
</feature>
<dbReference type="Proteomes" id="UP001430953">
    <property type="component" value="Unassembled WGS sequence"/>
</dbReference>
<feature type="compositionally biased region" description="Low complexity" evidence="9">
    <location>
        <begin position="133"/>
        <end position="152"/>
    </location>
</feature>
<feature type="compositionally biased region" description="Polar residues" evidence="9">
    <location>
        <begin position="934"/>
        <end position="947"/>
    </location>
</feature>
<feature type="compositionally biased region" description="Acidic residues" evidence="9">
    <location>
        <begin position="1397"/>
        <end position="1420"/>
    </location>
</feature>
<feature type="region of interest" description="Disordered" evidence="9">
    <location>
        <begin position="1375"/>
        <end position="1431"/>
    </location>
</feature>
<dbReference type="InterPro" id="IPR050866">
    <property type="entry name" value="CNG_cation_channel"/>
</dbReference>
<evidence type="ECO:0000256" key="8">
    <source>
        <dbReference type="ARBA" id="ARBA00023303"/>
    </source>
</evidence>
<dbReference type="PROSITE" id="PS00888">
    <property type="entry name" value="CNMP_BINDING_1"/>
    <property type="match status" value="1"/>
</dbReference>
<name>A0AAW2FER7_9HYME</name>
<feature type="compositionally biased region" description="Low complexity" evidence="9">
    <location>
        <begin position="1111"/>
        <end position="1127"/>
    </location>
</feature>
<dbReference type="EMBL" id="JADYXP020000011">
    <property type="protein sequence ID" value="KAL0114017.1"/>
    <property type="molecule type" value="Genomic_DNA"/>
</dbReference>
<evidence type="ECO:0000256" key="7">
    <source>
        <dbReference type="ARBA" id="ARBA00023286"/>
    </source>
</evidence>